<evidence type="ECO:0000313" key="3">
    <source>
        <dbReference type="Proteomes" id="UP000630887"/>
    </source>
</evidence>
<sequence>MLPRLVGIALGAAVAWQTAAHLPLGRGYALAGPAFAMVLLLTALVAERLTPRAATTGPRTASLTVRRIRDYLPVYPTWVAGLGTVLLIALLTATTAVGVADDLGRAGRAISNRCGDGLQTNTPWPGSYYSIPILIATAACLALAFVALQTVTRRPRFAGDDVARRRAGEVIISGYGIAVLTPLAGVALAAVNGAMTVRCVDQDPGIGLPQTVAAVAAVGVVVFWAYLVSVLLFGRKVRA</sequence>
<evidence type="ECO:0000256" key="1">
    <source>
        <dbReference type="SAM" id="Phobius"/>
    </source>
</evidence>
<dbReference type="AlphaFoldDB" id="A0A8J3KUI0"/>
<proteinExistence type="predicted"/>
<keyword evidence="1" id="KW-0812">Transmembrane</keyword>
<name>A0A8J3KUI0_9ACTN</name>
<organism evidence="2 3">
    <name type="scientific">Catellatospora coxensis</name>
    <dbReference type="NCBI Taxonomy" id="310354"/>
    <lineage>
        <taxon>Bacteria</taxon>
        <taxon>Bacillati</taxon>
        <taxon>Actinomycetota</taxon>
        <taxon>Actinomycetes</taxon>
        <taxon>Micromonosporales</taxon>
        <taxon>Micromonosporaceae</taxon>
        <taxon>Catellatospora</taxon>
    </lineage>
</organism>
<keyword evidence="3" id="KW-1185">Reference proteome</keyword>
<feature type="transmembrane region" description="Helical" evidence="1">
    <location>
        <begin position="128"/>
        <end position="149"/>
    </location>
</feature>
<feature type="transmembrane region" description="Helical" evidence="1">
    <location>
        <begin position="71"/>
        <end position="93"/>
    </location>
</feature>
<keyword evidence="1" id="KW-1133">Transmembrane helix</keyword>
<feature type="transmembrane region" description="Helical" evidence="1">
    <location>
        <begin position="30"/>
        <end position="50"/>
    </location>
</feature>
<accession>A0A8J3KUI0</accession>
<dbReference type="EMBL" id="BONI01000014">
    <property type="protein sequence ID" value="GIG05429.1"/>
    <property type="molecule type" value="Genomic_DNA"/>
</dbReference>
<feature type="transmembrane region" description="Helical" evidence="1">
    <location>
        <begin position="170"/>
        <end position="191"/>
    </location>
</feature>
<keyword evidence="1" id="KW-0472">Membrane</keyword>
<comment type="caution">
    <text evidence="2">The sequence shown here is derived from an EMBL/GenBank/DDBJ whole genome shotgun (WGS) entry which is preliminary data.</text>
</comment>
<protein>
    <submittedName>
        <fullName evidence="2">Uncharacterized protein</fullName>
    </submittedName>
</protein>
<evidence type="ECO:0000313" key="2">
    <source>
        <dbReference type="EMBL" id="GIG05429.1"/>
    </source>
</evidence>
<feature type="transmembrane region" description="Helical" evidence="1">
    <location>
        <begin position="211"/>
        <end position="233"/>
    </location>
</feature>
<dbReference type="RefSeq" id="WP_203691736.1">
    <property type="nucleotide sequence ID" value="NZ_BAAALC010000021.1"/>
</dbReference>
<reference evidence="2 3" key="1">
    <citation type="submission" date="2021-01" db="EMBL/GenBank/DDBJ databases">
        <title>Whole genome shotgun sequence of Catellatospora coxensis NBRC 107359.</title>
        <authorList>
            <person name="Komaki H."/>
            <person name="Tamura T."/>
        </authorList>
    </citation>
    <scope>NUCLEOTIDE SEQUENCE [LARGE SCALE GENOMIC DNA]</scope>
    <source>
        <strain evidence="2 3">NBRC 107359</strain>
    </source>
</reference>
<dbReference type="Proteomes" id="UP000630887">
    <property type="component" value="Unassembled WGS sequence"/>
</dbReference>
<gene>
    <name evidence="2" type="ORF">Cco03nite_21290</name>
</gene>